<dbReference type="AlphaFoldDB" id="A0A380XNT7"/>
<evidence type="ECO:0000313" key="2">
    <source>
        <dbReference type="EMBL" id="KAF0823903.1"/>
    </source>
</evidence>
<dbReference type="Pfam" id="PF02517">
    <property type="entry name" value="Rce1-like"/>
    <property type="match status" value="1"/>
</dbReference>
<dbReference type="GO" id="GO:0004175">
    <property type="term" value="F:endopeptidase activity"/>
    <property type="evidence" value="ECO:0007669"/>
    <property type="project" value="UniProtKB-ARBA"/>
</dbReference>
<evidence type="ECO:0000313" key="3">
    <source>
        <dbReference type="Proteomes" id="UP000465778"/>
    </source>
</evidence>
<dbReference type="OrthoDB" id="8754470at2"/>
<dbReference type="RefSeq" id="WP_061790816.1">
    <property type="nucleotide sequence ID" value="NZ_JABVDD010000028.1"/>
</dbReference>
<dbReference type="Proteomes" id="UP000465778">
    <property type="component" value="Unassembled WGS sequence"/>
</dbReference>
<feature type="domain" description="CAAX prenyl protease 2/Lysostaphin resistance protein A-like" evidence="1">
    <location>
        <begin position="167"/>
        <end position="259"/>
    </location>
</feature>
<organism evidence="2 3">
    <name type="scientific">Cytobacillus firmus</name>
    <name type="common">Bacillus firmus</name>
    <dbReference type="NCBI Taxonomy" id="1399"/>
    <lineage>
        <taxon>Bacteria</taxon>
        <taxon>Bacillati</taxon>
        <taxon>Bacillota</taxon>
        <taxon>Bacilli</taxon>
        <taxon>Bacillales</taxon>
        <taxon>Bacillaceae</taxon>
        <taxon>Cytobacillus</taxon>
    </lineage>
</organism>
<protein>
    <recommendedName>
        <fullName evidence="1">CAAX prenyl protease 2/Lysostaphin resistance protein A-like domain-containing protein</fullName>
    </recommendedName>
</protein>
<reference evidence="2 3" key="1">
    <citation type="journal article" date="2020" name="G3 (Bethesda)">
        <title>Whole Genome Sequencing and Comparative Genomics of Two Nematicidal Bacillus Strains Reveals a Wide Range of Possible Virulence Factors.</title>
        <authorList>
            <person name="Susic N."/>
            <person name="Janezic S."/>
            <person name="Rupnik M."/>
            <person name="Geric Stare B."/>
        </authorList>
    </citation>
    <scope>NUCLEOTIDE SEQUENCE [LARGE SCALE GENOMIC DNA]</scope>
    <source>
        <strain evidence="2 3">I-1582</strain>
    </source>
</reference>
<dbReference type="GeneID" id="67523951"/>
<sequence>MKTAYVNKSLPFLQLSVFTAGVLLFQLKLFALAFILSFGLIIFLLLLSKQERVFSWTIAGYLTGSLLFLYGDKLLDALPLPYYILMILNRFLLVIPILLLVYISIKFNKSAIPYLRKPDWNSLIFFPFIWSGFHSIKIKYFLIIAVIINFASFAYSIFSAEHSFSLDFLLFLIGFSIVNGIMEELLWRGIILSRMAELSGEKAAVLFSGLAFGFSHMILGYSFILCLLFAVGGIFYAAVTVKSRSIFPAFIWHIAMNVFMILSGLIPFRDS</sequence>
<dbReference type="EMBL" id="VDEM01000022">
    <property type="protein sequence ID" value="KAF0823903.1"/>
    <property type="molecule type" value="Genomic_DNA"/>
</dbReference>
<proteinExistence type="predicted"/>
<comment type="caution">
    <text evidence="2">The sequence shown here is derived from an EMBL/GenBank/DDBJ whole genome shotgun (WGS) entry which is preliminary data.</text>
</comment>
<evidence type="ECO:0000259" key="1">
    <source>
        <dbReference type="Pfam" id="PF02517"/>
    </source>
</evidence>
<name>A0A380XNT7_CYTFI</name>
<accession>A0A380XNT7</accession>
<gene>
    <name evidence="2" type="ORF">KIS1582_2277</name>
</gene>
<dbReference type="GO" id="GO:0080120">
    <property type="term" value="P:CAAX-box protein maturation"/>
    <property type="evidence" value="ECO:0007669"/>
    <property type="project" value="UniProtKB-ARBA"/>
</dbReference>
<dbReference type="InterPro" id="IPR003675">
    <property type="entry name" value="Rce1/LyrA-like_dom"/>
</dbReference>